<dbReference type="GO" id="GO:0005524">
    <property type="term" value="F:ATP binding"/>
    <property type="evidence" value="ECO:0007669"/>
    <property type="project" value="UniProtKB-KW"/>
</dbReference>
<dbReference type="InterPro" id="IPR002035">
    <property type="entry name" value="VWF_A"/>
</dbReference>
<dbReference type="InterPro" id="IPR000523">
    <property type="entry name" value="Mg_chelatse_chII-like_cat_dom"/>
</dbReference>
<dbReference type="CDD" id="cd01451">
    <property type="entry name" value="vWA_Magnesium_chelatase"/>
    <property type="match status" value="1"/>
</dbReference>
<comment type="similarity">
    <text evidence="1">Belongs to the Mg-chelatase subunits D/I family.</text>
</comment>
<evidence type="ECO:0000256" key="1">
    <source>
        <dbReference type="ARBA" id="ARBA00005799"/>
    </source>
</evidence>
<dbReference type="OrthoDB" id="9775079at2"/>
<dbReference type="InParanoid" id="A0A212PQL9"/>
<dbReference type="PROSITE" id="PS50234">
    <property type="entry name" value="VWFA"/>
    <property type="match status" value="1"/>
</dbReference>
<name>A0A212PQL9_9CHLR</name>
<dbReference type="InterPro" id="IPR052989">
    <property type="entry name" value="Mg-chelatase_DI-like"/>
</dbReference>
<dbReference type="PANTHER" id="PTHR35023:SF1">
    <property type="entry name" value="MG-PROTOPORPHYRIN IX CHELATASE"/>
    <property type="match status" value="1"/>
</dbReference>
<dbReference type="InterPro" id="IPR041702">
    <property type="entry name" value="BchD/ChlD_VWA"/>
</dbReference>
<gene>
    <name evidence="7" type="ORF">SAMN02746019_00029130</name>
</gene>
<accession>A0A212PQL9</accession>
<dbReference type="InterPro" id="IPR041628">
    <property type="entry name" value="ChlI/MoxR_AAA_lid"/>
</dbReference>
<dbReference type="InterPro" id="IPR027417">
    <property type="entry name" value="P-loop_NTPase"/>
</dbReference>
<feature type="compositionally biased region" description="Basic and acidic residues" evidence="5">
    <location>
        <begin position="366"/>
        <end position="380"/>
    </location>
</feature>
<dbReference type="SMART" id="SM00327">
    <property type="entry name" value="VWA"/>
    <property type="match status" value="1"/>
</dbReference>
<dbReference type="NCBIfam" id="TIGR02442">
    <property type="entry name" value="Cob-chelat-sub"/>
    <property type="match status" value="1"/>
</dbReference>
<protein>
    <recommendedName>
        <fullName evidence="4">Mg-protoporphyrin IX chelatase</fullName>
    </recommendedName>
</protein>
<dbReference type="SMART" id="SM00382">
    <property type="entry name" value="AAA"/>
    <property type="match status" value="1"/>
</dbReference>
<dbReference type="Gene3D" id="3.40.50.410">
    <property type="entry name" value="von Willebrand factor, type A domain"/>
    <property type="match status" value="1"/>
</dbReference>
<feature type="region of interest" description="Disordered" evidence="5">
    <location>
        <begin position="345"/>
        <end position="395"/>
    </location>
</feature>
<feature type="domain" description="VWFA" evidence="6">
    <location>
        <begin position="498"/>
        <end position="679"/>
    </location>
</feature>
<dbReference type="Proteomes" id="UP000197025">
    <property type="component" value="Unassembled WGS sequence"/>
</dbReference>
<dbReference type="InterPro" id="IPR036465">
    <property type="entry name" value="vWFA_dom_sf"/>
</dbReference>
<evidence type="ECO:0000259" key="6">
    <source>
        <dbReference type="PROSITE" id="PS50234"/>
    </source>
</evidence>
<dbReference type="Gene3D" id="1.10.8.80">
    <property type="entry name" value="Magnesium chelatase subunit I, C-Terminal domain"/>
    <property type="match status" value="1"/>
</dbReference>
<dbReference type="SUPFAM" id="SSF53300">
    <property type="entry name" value="vWA-like"/>
    <property type="match status" value="1"/>
</dbReference>
<evidence type="ECO:0000256" key="4">
    <source>
        <dbReference type="ARBA" id="ARBA00030759"/>
    </source>
</evidence>
<keyword evidence="3" id="KW-0067">ATP-binding</keyword>
<dbReference type="Pfam" id="PF01078">
    <property type="entry name" value="Mg_chelatase"/>
    <property type="match status" value="1"/>
</dbReference>
<dbReference type="Pfam" id="PF13519">
    <property type="entry name" value="VWA_2"/>
    <property type="match status" value="1"/>
</dbReference>
<proteinExistence type="inferred from homology"/>
<evidence type="ECO:0000313" key="8">
    <source>
        <dbReference type="Proteomes" id="UP000197025"/>
    </source>
</evidence>
<dbReference type="EMBL" id="FYEK01000002">
    <property type="protein sequence ID" value="SNB49213.1"/>
    <property type="molecule type" value="Genomic_DNA"/>
</dbReference>
<dbReference type="PANTHER" id="PTHR35023">
    <property type="entry name" value="CHELATASE-RELATED"/>
    <property type="match status" value="1"/>
</dbReference>
<organism evidence="7 8">
    <name type="scientific">Thermoflexus hugenholtzii JAD2</name>
    <dbReference type="NCBI Taxonomy" id="877466"/>
    <lineage>
        <taxon>Bacteria</taxon>
        <taxon>Bacillati</taxon>
        <taxon>Chloroflexota</taxon>
        <taxon>Thermoflexia</taxon>
        <taxon>Thermoflexales</taxon>
        <taxon>Thermoflexaceae</taxon>
        <taxon>Thermoflexus</taxon>
    </lineage>
</organism>
<evidence type="ECO:0000256" key="5">
    <source>
        <dbReference type="SAM" id="MobiDB-lite"/>
    </source>
</evidence>
<dbReference type="InterPro" id="IPR003593">
    <property type="entry name" value="AAA+_ATPase"/>
</dbReference>
<dbReference type="InterPro" id="IPR012804">
    <property type="entry name" value="Cob_chelat_sub_put"/>
</dbReference>
<sequence length="680" mass="75834">MRVVFPFTAIVDQERMKRALVLCAIYPQIGGVLIRGERGTAKSTAARALAALLPEIDVVADCPFSCDPHQPAAWCTLCRERVERGETLPVARRKTRFVDLPVSATEDRVVGTLDIERAIQKGERRFEPGVLAMANRGLLYVDEVNLLDDHIVDVLLDAAAMGVNIVEREGISFQHPARFILVGTMNPEEGDLRPQLLDRFALCVNVEGVRDPAQRAEILRRNLAFEQDPEGFRAEWEPYERQLSEEIAAAREQLPHVVHTPRDLLLIAGLVSSLGVDGHRADLVILKTARAHAAFKGRDQITEEDILLAAELALPHRLKRRPFDEDGHLTLEQLAERMEQVRRQIEGNAPSQPASSPEGGTPKKAQRIDGELRDLSRPMGEESAPLQRQTVTRQEGVWWEGGKPVPIGETFRVKRLDTPKDRRERRVGGRRSVTRSARKRGRYIWARPSPGQADDLAFDATFRAAAPHQIERDRSQTALAIHPEDYHRKVRVRRAANLILFVVDASWSMAVAERMEATKGAILSLLTDAYQRRDRVGLIVFQKDRARLVLPPTSSVDLAKKALEDIPVGGKTPLSAGLLLAYEVLCREMLLRPEVRPLMILLTDGAGNVSMSELPPQEEAHRIADLFRERGIPCVVINMEHAAFDQGLAQALADHLGAPCYTLHELKAESLYSTVRSALG</sequence>
<evidence type="ECO:0000313" key="7">
    <source>
        <dbReference type="EMBL" id="SNB49213.1"/>
    </source>
</evidence>
<evidence type="ECO:0000256" key="2">
    <source>
        <dbReference type="ARBA" id="ARBA00022741"/>
    </source>
</evidence>
<dbReference type="SUPFAM" id="SSF52540">
    <property type="entry name" value="P-loop containing nucleoside triphosphate hydrolases"/>
    <property type="match status" value="1"/>
</dbReference>
<evidence type="ECO:0000256" key="3">
    <source>
        <dbReference type="ARBA" id="ARBA00022840"/>
    </source>
</evidence>
<keyword evidence="8" id="KW-1185">Reference proteome</keyword>
<dbReference type="AlphaFoldDB" id="A0A212PQL9"/>
<dbReference type="Gene3D" id="3.40.50.300">
    <property type="entry name" value="P-loop containing nucleotide triphosphate hydrolases"/>
    <property type="match status" value="1"/>
</dbReference>
<keyword evidence="2" id="KW-0547">Nucleotide-binding</keyword>
<dbReference type="RefSeq" id="WP_088569773.1">
    <property type="nucleotide sequence ID" value="NZ_FYEK01000002.1"/>
</dbReference>
<dbReference type="Pfam" id="PF17863">
    <property type="entry name" value="AAA_lid_2"/>
    <property type="match status" value="1"/>
</dbReference>
<reference evidence="8" key="1">
    <citation type="submission" date="2017-06" db="EMBL/GenBank/DDBJ databases">
        <authorList>
            <person name="Varghese N."/>
            <person name="Submissions S."/>
        </authorList>
    </citation>
    <scope>NUCLEOTIDE SEQUENCE [LARGE SCALE GENOMIC DNA]</scope>
    <source>
        <strain evidence="8">JAD2</strain>
    </source>
</reference>